<sequence>MDATQCARAGVLSSFDVVTVIALLYFGSLTNLALTAFLRSLASPWCVGLSRLASSQTDQRTEQTVPSYDPPPYSLLPDTDDVSKETVQQSHGLSYLAAFILGSFLAALLLYTDFLLAKCLQHLRYCPVSNPDAPLYPGLGVLWFVYVCLLLYACSGYFAWIVLAMKVIGMEPFRRVPLDIIGFIVIGLVMAPFILIYTIPINAFKAYRNQRSRGLNGAERAEGQDPELL</sequence>
<dbReference type="AlphaFoldDB" id="A0A9P4MGE1"/>
<comment type="caution">
    <text evidence="2">The sequence shown here is derived from an EMBL/GenBank/DDBJ whole genome shotgun (WGS) entry which is preliminary data.</text>
</comment>
<evidence type="ECO:0000313" key="3">
    <source>
        <dbReference type="Proteomes" id="UP000799439"/>
    </source>
</evidence>
<name>A0A9P4MGE1_9PEZI</name>
<proteinExistence type="predicted"/>
<evidence type="ECO:0000256" key="1">
    <source>
        <dbReference type="SAM" id="Phobius"/>
    </source>
</evidence>
<dbReference type="EMBL" id="ML996087">
    <property type="protein sequence ID" value="KAF2152067.1"/>
    <property type="molecule type" value="Genomic_DNA"/>
</dbReference>
<feature type="transmembrane region" description="Helical" evidence="1">
    <location>
        <begin position="93"/>
        <end position="111"/>
    </location>
</feature>
<evidence type="ECO:0000313" key="2">
    <source>
        <dbReference type="EMBL" id="KAF2152067.1"/>
    </source>
</evidence>
<organism evidence="2 3">
    <name type="scientific">Myriangium duriaei CBS 260.36</name>
    <dbReference type="NCBI Taxonomy" id="1168546"/>
    <lineage>
        <taxon>Eukaryota</taxon>
        <taxon>Fungi</taxon>
        <taxon>Dikarya</taxon>
        <taxon>Ascomycota</taxon>
        <taxon>Pezizomycotina</taxon>
        <taxon>Dothideomycetes</taxon>
        <taxon>Dothideomycetidae</taxon>
        <taxon>Myriangiales</taxon>
        <taxon>Myriangiaceae</taxon>
        <taxon>Myriangium</taxon>
    </lineage>
</organism>
<reference evidence="2" key="1">
    <citation type="journal article" date="2020" name="Stud. Mycol.">
        <title>101 Dothideomycetes genomes: a test case for predicting lifestyles and emergence of pathogens.</title>
        <authorList>
            <person name="Haridas S."/>
            <person name="Albert R."/>
            <person name="Binder M."/>
            <person name="Bloem J."/>
            <person name="Labutti K."/>
            <person name="Salamov A."/>
            <person name="Andreopoulos B."/>
            <person name="Baker S."/>
            <person name="Barry K."/>
            <person name="Bills G."/>
            <person name="Bluhm B."/>
            <person name="Cannon C."/>
            <person name="Castanera R."/>
            <person name="Culley D."/>
            <person name="Daum C."/>
            <person name="Ezra D."/>
            <person name="Gonzalez J."/>
            <person name="Henrissat B."/>
            <person name="Kuo A."/>
            <person name="Liang C."/>
            <person name="Lipzen A."/>
            <person name="Lutzoni F."/>
            <person name="Magnuson J."/>
            <person name="Mondo S."/>
            <person name="Nolan M."/>
            <person name="Ohm R."/>
            <person name="Pangilinan J."/>
            <person name="Park H.-J."/>
            <person name="Ramirez L."/>
            <person name="Alfaro M."/>
            <person name="Sun H."/>
            <person name="Tritt A."/>
            <person name="Yoshinaga Y."/>
            <person name="Zwiers L.-H."/>
            <person name="Turgeon B."/>
            <person name="Goodwin S."/>
            <person name="Spatafora J."/>
            <person name="Crous P."/>
            <person name="Grigoriev I."/>
        </authorList>
    </citation>
    <scope>NUCLEOTIDE SEQUENCE</scope>
    <source>
        <strain evidence="2">CBS 260.36</strain>
    </source>
</reference>
<accession>A0A9P4MGE1</accession>
<keyword evidence="1" id="KW-0812">Transmembrane</keyword>
<feature type="transmembrane region" description="Helical" evidence="1">
    <location>
        <begin position="20"/>
        <end position="42"/>
    </location>
</feature>
<keyword evidence="3" id="KW-1185">Reference proteome</keyword>
<keyword evidence="1" id="KW-0472">Membrane</keyword>
<protein>
    <submittedName>
        <fullName evidence="2">Uncharacterized protein</fullName>
    </submittedName>
</protein>
<dbReference type="Proteomes" id="UP000799439">
    <property type="component" value="Unassembled WGS sequence"/>
</dbReference>
<keyword evidence="1" id="KW-1133">Transmembrane helix</keyword>
<feature type="transmembrane region" description="Helical" evidence="1">
    <location>
        <begin position="176"/>
        <end position="199"/>
    </location>
</feature>
<gene>
    <name evidence="2" type="ORF">K461DRAFT_279590</name>
</gene>
<feature type="transmembrane region" description="Helical" evidence="1">
    <location>
        <begin position="141"/>
        <end position="164"/>
    </location>
</feature>